<evidence type="ECO:0000259" key="3">
    <source>
        <dbReference type="Pfam" id="PF13359"/>
    </source>
</evidence>
<evidence type="ECO:0000313" key="4">
    <source>
        <dbReference type="EMBL" id="KAK2160764.1"/>
    </source>
</evidence>
<dbReference type="GO" id="GO:0046872">
    <property type="term" value="F:metal ion binding"/>
    <property type="evidence" value="ECO:0007669"/>
    <property type="project" value="UniProtKB-KW"/>
</dbReference>
<dbReference type="Proteomes" id="UP001208570">
    <property type="component" value="Unassembled WGS sequence"/>
</dbReference>
<comment type="cofactor">
    <cofactor evidence="1">
        <name>a divalent metal cation</name>
        <dbReference type="ChEBI" id="CHEBI:60240"/>
    </cofactor>
</comment>
<feature type="domain" description="DDE Tnp4" evidence="3">
    <location>
        <begin position="92"/>
        <end position="192"/>
    </location>
</feature>
<organism evidence="4 5">
    <name type="scientific">Paralvinella palmiformis</name>
    <dbReference type="NCBI Taxonomy" id="53620"/>
    <lineage>
        <taxon>Eukaryota</taxon>
        <taxon>Metazoa</taxon>
        <taxon>Spiralia</taxon>
        <taxon>Lophotrochozoa</taxon>
        <taxon>Annelida</taxon>
        <taxon>Polychaeta</taxon>
        <taxon>Sedentaria</taxon>
        <taxon>Canalipalpata</taxon>
        <taxon>Terebellida</taxon>
        <taxon>Terebelliformia</taxon>
        <taxon>Alvinellidae</taxon>
        <taxon>Paralvinella</taxon>
    </lineage>
</organism>
<dbReference type="AlphaFoldDB" id="A0AAD9NB60"/>
<dbReference type="Pfam" id="PF13359">
    <property type="entry name" value="DDE_Tnp_4"/>
    <property type="match status" value="1"/>
</dbReference>
<dbReference type="EMBL" id="JAODUP010000127">
    <property type="protein sequence ID" value="KAK2160764.1"/>
    <property type="molecule type" value="Genomic_DNA"/>
</dbReference>
<keyword evidence="5" id="KW-1185">Reference proteome</keyword>
<evidence type="ECO:0000256" key="2">
    <source>
        <dbReference type="ARBA" id="ARBA00022723"/>
    </source>
</evidence>
<proteinExistence type="predicted"/>
<dbReference type="PANTHER" id="PTHR23080">
    <property type="entry name" value="THAP DOMAIN PROTEIN"/>
    <property type="match status" value="1"/>
</dbReference>
<reference evidence="4" key="1">
    <citation type="journal article" date="2023" name="Mol. Biol. Evol.">
        <title>Third-Generation Sequencing Reveals the Adaptive Role of the Epigenome in Three Deep-Sea Polychaetes.</title>
        <authorList>
            <person name="Perez M."/>
            <person name="Aroh O."/>
            <person name="Sun Y."/>
            <person name="Lan Y."/>
            <person name="Juniper S.K."/>
            <person name="Young C.R."/>
            <person name="Angers B."/>
            <person name="Qian P.Y."/>
        </authorList>
    </citation>
    <scope>NUCLEOTIDE SEQUENCE</scope>
    <source>
        <strain evidence="4">P08H-3</strain>
    </source>
</reference>
<evidence type="ECO:0000256" key="1">
    <source>
        <dbReference type="ARBA" id="ARBA00001968"/>
    </source>
</evidence>
<protein>
    <recommendedName>
        <fullName evidence="3">DDE Tnp4 domain-containing protein</fullName>
    </recommendedName>
</protein>
<evidence type="ECO:0000313" key="5">
    <source>
        <dbReference type="Proteomes" id="UP001208570"/>
    </source>
</evidence>
<comment type="caution">
    <text evidence="4">The sequence shown here is derived from an EMBL/GenBank/DDBJ whole genome shotgun (WGS) entry which is preliminary data.</text>
</comment>
<name>A0AAD9NB60_9ANNE</name>
<gene>
    <name evidence="4" type="ORF">LSH36_127g09046</name>
</gene>
<accession>A0AAD9NB60</accession>
<dbReference type="InterPro" id="IPR027806">
    <property type="entry name" value="HARBI1_dom"/>
</dbReference>
<sequence>MNKLLRVTIQHPADQFVAAQAEIVRPHAEVASLRREGCFLTRLSKDDELVTLYTGFPSYATLMAFFRSIEPTDSRKLRFGNIDMELADMHVVSPLHPGSVSDNAITCDKGLTIEGELAKVGATLVIPPFLTATRPQFTKQEVIDTQAIVWVRVHVECTIRRVKCYHFFDRVVPLTCAGSINQMWTVCCLLTNVRGSLLQTGDDNIDG</sequence>
<dbReference type="PANTHER" id="PTHR23080:SF133">
    <property type="entry name" value="SI:CH211-262I1.5-RELATED"/>
    <property type="match status" value="1"/>
</dbReference>
<keyword evidence="2" id="KW-0479">Metal-binding</keyword>